<dbReference type="PATRIC" id="fig|284581.3.peg.4285"/>
<sequence>MFRTPYYNKSLALFLLNMCELAYVQYQQNGLVSVPEGFTLVTEFQATTYGRTGLFGFILESEESVIVAFRGTQSDVDWMADADYSQSYYPYTVNGGLVHNGFLSVYESCRDFLLDVYKKLSPNKTLYITGHSLGAALATLHAADVATNQLFRNVVMYNFASPRVGDPTFAARYHQLVPNSIRFVNTTDVVAKVPPIMIYGPKAKKAWYYCHVEYEVSFTVQGGSLKANHFLDTYKRGIKKLSNSVFK</sequence>
<dbReference type="InterPro" id="IPR051218">
    <property type="entry name" value="Sec_MonoDiacylglyc_Lipase"/>
</dbReference>
<dbReference type="OrthoDB" id="5522031at2"/>
<dbReference type="Pfam" id="PF01764">
    <property type="entry name" value="Lipase_3"/>
    <property type="match status" value="1"/>
</dbReference>
<dbReference type="RefSeq" id="WP_053403110.1">
    <property type="nucleotide sequence ID" value="NZ_JBBCZF010000010.1"/>
</dbReference>
<dbReference type="PANTHER" id="PTHR45856">
    <property type="entry name" value="ALPHA/BETA-HYDROLASES SUPERFAMILY PROTEIN"/>
    <property type="match status" value="1"/>
</dbReference>
<comment type="caution">
    <text evidence="2">The sequence shown here is derived from an EMBL/GenBank/DDBJ whole genome shotgun (WGS) entry which is preliminary data.</text>
</comment>
<dbReference type="Gene3D" id="3.40.50.1820">
    <property type="entry name" value="alpha/beta hydrolase"/>
    <property type="match status" value="1"/>
</dbReference>
<dbReference type="InterPro" id="IPR029058">
    <property type="entry name" value="AB_hydrolase_fold"/>
</dbReference>
<evidence type="ECO:0000313" key="3">
    <source>
        <dbReference type="Proteomes" id="UP000037558"/>
    </source>
</evidence>
<dbReference type="Proteomes" id="UP000037558">
    <property type="component" value="Unassembled WGS sequence"/>
</dbReference>
<dbReference type="EMBL" id="LILC01000030">
    <property type="protein sequence ID" value="KOO41129.1"/>
    <property type="molecule type" value="Genomic_DNA"/>
</dbReference>
<name>A0A0M0KQP0_9BACI</name>
<dbReference type="GO" id="GO:0006629">
    <property type="term" value="P:lipid metabolic process"/>
    <property type="evidence" value="ECO:0007669"/>
    <property type="project" value="InterPro"/>
</dbReference>
<dbReference type="PANTHER" id="PTHR45856:SF24">
    <property type="entry name" value="FUNGAL LIPASE-LIKE DOMAIN-CONTAINING PROTEIN"/>
    <property type="match status" value="1"/>
</dbReference>
<dbReference type="STRING" id="284581.AMD01_19485"/>
<accession>A0A0M0KQP0</accession>
<gene>
    <name evidence="2" type="ORF">AMD01_19485</name>
</gene>
<organism evidence="2 3">
    <name type="scientific">Priestia koreensis</name>
    <dbReference type="NCBI Taxonomy" id="284581"/>
    <lineage>
        <taxon>Bacteria</taxon>
        <taxon>Bacillati</taxon>
        <taxon>Bacillota</taxon>
        <taxon>Bacilli</taxon>
        <taxon>Bacillales</taxon>
        <taxon>Bacillaceae</taxon>
        <taxon>Priestia</taxon>
    </lineage>
</organism>
<feature type="domain" description="Fungal lipase-type" evidence="1">
    <location>
        <begin position="66"/>
        <end position="196"/>
    </location>
</feature>
<evidence type="ECO:0000259" key="1">
    <source>
        <dbReference type="Pfam" id="PF01764"/>
    </source>
</evidence>
<reference evidence="3" key="1">
    <citation type="submission" date="2015-08" db="EMBL/GenBank/DDBJ databases">
        <title>Fjat-14210 dsm16467.</title>
        <authorList>
            <person name="Liu B."/>
            <person name="Wang J."/>
            <person name="Zhu Y."/>
            <person name="Liu G."/>
            <person name="Chen Q."/>
            <person name="Chen Z."/>
            <person name="Lan J."/>
            <person name="Che J."/>
            <person name="Ge C."/>
            <person name="Shi H."/>
            <person name="Pan Z."/>
            <person name="Liu X."/>
        </authorList>
    </citation>
    <scope>NUCLEOTIDE SEQUENCE [LARGE SCALE GENOMIC DNA]</scope>
    <source>
        <strain evidence="3">DSM 16467</strain>
    </source>
</reference>
<dbReference type="AlphaFoldDB" id="A0A0M0KQP0"/>
<evidence type="ECO:0000313" key="2">
    <source>
        <dbReference type="EMBL" id="KOO41129.1"/>
    </source>
</evidence>
<dbReference type="InterPro" id="IPR002921">
    <property type="entry name" value="Fungal_lipase-type"/>
</dbReference>
<proteinExistence type="predicted"/>
<keyword evidence="3" id="KW-1185">Reference proteome</keyword>
<dbReference type="CDD" id="cd00519">
    <property type="entry name" value="Lipase_3"/>
    <property type="match status" value="1"/>
</dbReference>
<protein>
    <recommendedName>
        <fullName evidence="1">Fungal lipase-type domain-containing protein</fullName>
    </recommendedName>
</protein>
<dbReference type="SUPFAM" id="SSF53474">
    <property type="entry name" value="alpha/beta-Hydrolases"/>
    <property type="match status" value="1"/>
</dbReference>